<reference evidence="2" key="1">
    <citation type="submission" date="2022-11" db="UniProtKB">
        <authorList>
            <consortium name="WormBaseParasite"/>
        </authorList>
    </citation>
    <scope>IDENTIFICATION</scope>
</reference>
<name>A0A915JLB0_ROMCU</name>
<dbReference type="AlphaFoldDB" id="A0A915JLB0"/>
<protein>
    <submittedName>
        <fullName evidence="2">Uncharacterized protein</fullName>
    </submittedName>
</protein>
<evidence type="ECO:0000313" key="2">
    <source>
        <dbReference type="WBParaSite" id="nRc.2.0.1.t26979-RA"/>
    </source>
</evidence>
<keyword evidence="1" id="KW-1185">Reference proteome</keyword>
<dbReference type="Proteomes" id="UP000887565">
    <property type="component" value="Unplaced"/>
</dbReference>
<organism evidence="1 2">
    <name type="scientific">Romanomermis culicivorax</name>
    <name type="common">Nematode worm</name>
    <dbReference type="NCBI Taxonomy" id="13658"/>
    <lineage>
        <taxon>Eukaryota</taxon>
        <taxon>Metazoa</taxon>
        <taxon>Ecdysozoa</taxon>
        <taxon>Nematoda</taxon>
        <taxon>Enoplea</taxon>
        <taxon>Dorylaimia</taxon>
        <taxon>Mermithida</taxon>
        <taxon>Mermithoidea</taxon>
        <taxon>Mermithidae</taxon>
        <taxon>Romanomermis</taxon>
    </lineage>
</organism>
<evidence type="ECO:0000313" key="1">
    <source>
        <dbReference type="Proteomes" id="UP000887565"/>
    </source>
</evidence>
<proteinExistence type="predicted"/>
<dbReference type="WBParaSite" id="nRc.2.0.1.t26979-RA">
    <property type="protein sequence ID" value="nRc.2.0.1.t26979-RA"/>
    <property type="gene ID" value="nRc.2.0.1.g26979"/>
</dbReference>
<accession>A0A915JLB0</accession>
<sequence length="343" mass="39056">MLETADHKKSVDQTGKSDTFAARNTALRCVFREIGDAKTLAACECVSKHWKLVLDGGNFVSERCKVDKITFCMSNNVETITCLHEKLCDFSTNVEEKVPSKTKMCLLPHFELFRSKSEEQKFSTLKFLIPPVQFETTATLLLTRLSKKFKVSRGVGFVNCTVSNAMLRLVPKFGRKLRQIRFLRCFINEKALSALKPLRFIKEFALDQCVGCKDSISNDALIPLLQGNSLQILELAGAQIFDKLDDALIRQLLRMLRIGSFECLKLANCPKISTDAIGNLANYFMDKKQGRFVIFLDKMPFFDSNYFLNSQRTFSRDCSIQSTQRVRLNSGNCTIWLETKDEK</sequence>